<dbReference type="InterPro" id="IPR036610">
    <property type="entry name" value="PEBP-like_sf"/>
</dbReference>
<dbReference type="AlphaFoldDB" id="A0A1W5DBY7"/>
<dbReference type="EMBL" id="FWEW01003741">
    <property type="protein sequence ID" value="SLM40683.1"/>
    <property type="molecule type" value="Genomic_DNA"/>
</dbReference>
<feature type="chain" id="PRO_5012868133" evidence="1">
    <location>
        <begin position="22"/>
        <end position="247"/>
    </location>
</feature>
<dbReference type="Gene3D" id="3.90.280.10">
    <property type="entry name" value="PEBP-like"/>
    <property type="match status" value="1"/>
</dbReference>
<dbReference type="Proteomes" id="UP000192927">
    <property type="component" value="Unassembled WGS sequence"/>
</dbReference>
<accession>A0A1W5DBY7</accession>
<dbReference type="GO" id="GO:0005543">
    <property type="term" value="F:phospholipid binding"/>
    <property type="evidence" value="ECO:0007669"/>
    <property type="project" value="TreeGrafter"/>
</dbReference>
<dbReference type="GO" id="GO:0030162">
    <property type="term" value="P:regulation of proteolysis"/>
    <property type="evidence" value="ECO:0007669"/>
    <property type="project" value="TreeGrafter"/>
</dbReference>
<keyword evidence="3" id="KW-1185">Reference proteome</keyword>
<dbReference type="SUPFAM" id="SSF49777">
    <property type="entry name" value="PEBP-like"/>
    <property type="match status" value="1"/>
</dbReference>
<sequence>MRSNPLALICAVVPFLQACLAAPTVDLGQIVIASHSTNASDIRAALKKSSIIPDVLDDFTPSVSLHLSYPPSHSDVSLGNRLSPSDVKASPFFSISPLSLFLTPSRTLKPDTTYTLALTDPDATSRSDPNKGEMCHWIATNITSESSTAETRDVVFTPSFDELMPYIPPSPPPKTGYHRYVFVLLAPSSSTEASPNAVRTTGLGLKKPKDRPHWGYGKVGKGVRDWAEDNDLVVVGANFFYTENEKQ</sequence>
<dbReference type="PANTHER" id="PTHR11362:SF148">
    <property type="entry name" value="CARBOXYPEPTIDASE Y INHIBITOR"/>
    <property type="match status" value="1"/>
</dbReference>
<evidence type="ECO:0000256" key="1">
    <source>
        <dbReference type="SAM" id="SignalP"/>
    </source>
</evidence>
<evidence type="ECO:0000313" key="2">
    <source>
        <dbReference type="EMBL" id="SLM40683.1"/>
    </source>
</evidence>
<dbReference type="InterPro" id="IPR008914">
    <property type="entry name" value="PEBP"/>
</dbReference>
<organism evidence="2 3">
    <name type="scientific">Lasallia pustulata</name>
    <dbReference type="NCBI Taxonomy" id="136370"/>
    <lineage>
        <taxon>Eukaryota</taxon>
        <taxon>Fungi</taxon>
        <taxon>Dikarya</taxon>
        <taxon>Ascomycota</taxon>
        <taxon>Pezizomycotina</taxon>
        <taxon>Lecanoromycetes</taxon>
        <taxon>OSLEUM clade</taxon>
        <taxon>Umbilicariomycetidae</taxon>
        <taxon>Umbilicariales</taxon>
        <taxon>Umbilicariaceae</taxon>
        <taxon>Lasallia</taxon>
    </lineage>
</organism>
<dbReference type="PANTHER" id="PTHR11362">
    <property type="entry name" value="PHOSPHATIDYLETHANOLAMINE-BINDING PROTEIN"/>
    <property type="match status" value="1"/>
</dbReference>
<dbReference type="GO" id="GO:0046578">
    <property type="term" value="P:regulation of Ras protein signal transduction"/>
    <property type="evidence" value="ECO:0007669"/>
    <property type="project" value="TreeGrafter"/>
</dbReference>
<dbReference type="InterPro" id="IPR035810">
    <property type="entry name" value="PEBP_euk"/>
</dbReference>
<keyword evidence="1" id="KW-0732">Signal</keyword>
<reference evidence="3" key="1">
    <citation type="submission" date="2017-03" db="EMBL/GenBank/DDBJ databases">
        <authorList>
            <person name="Sharma R."/>
            <person name="Thines M."/>
        </authorList>
    </citation>
    <scope>NUCLEOTIDE SEQUENCE [LARGE SCALE GENOMIC DNA]</scope>
</reference>
<evidence type="ECO:0000313" key="3">
    <source>
        <dbReference type="Proteomes" id="UP000192927"/>
    </source>
</evidence>
<dbReference type="GO" id="GO:0030414">
    <property type="term" value="F:peptidase inhibitor activity"/>
    <property type="evidence" value="ECO:0007669"/>
    <property type="project" value="TreeGrafter"/>
</dbReference>
<protein>
    <submittedName>
        <fullName evidence="2">Phosphatidylethanolamine-binding protein PEBP</fullName>
    </submittedName>
</protein>
<dbReference type="PROSITE" id="PS51257">
    <property type="entry name" value="PROKAR_LIPOPROTEIN"/>
    <property type="match status" value="1"/>
</dbReference>
<dbReference type="CDD" id="cd00866">
    <property type="entry name" value="PEBP_euk"/>
    <property type="match status" value="1"/>
</dbReference>
<feature type="signal peptide" evidence="1">
    <location>
        <begin position="1"/>
        <end position="21"/>
    </location>
</feature>
<name>A0A1W5DBY7_9LECA</name>
<dbReference type="Pfam" id="PF01161">
    <property type="entry name" value="PBP"/>
    <property type="match status" value="1"/>
</dbReference>
<proteinExistence type="predicted"/>